<evidence type="ECO:0000313" key="2">
    <source>
        <dbReference type="Proteomes" id="UP000699042"/>
    </source>
</evidence>
<gene>
    <name evidence="1" type="ORF">JMJ77_005611</name>
</gene>
<dbReference type="Proteomes" id="UP000699042">
    <property type="component" value="Unassembled WGS sequence"/>
</dbReference>
<dbReference type="AlphaFoldDB" id="A0A9P7RHK0"/>
<sequence length="69" mass="7396">MSDNWRDSGAASGARSIFAEDRKCSGEPISDRAACFSRPRGPVPFPNFPLSPWSSDLIQCGGASENHVV</sequence>
<comment type="caution">
    <text evidence="1">The sequence shown here is derived from an EMBL/GenBank/DDBJ whole genome shotgun (WGS) entry which is preliminary data.</text>
</comment>
<evidence type="ECO:0000313" key="1">
    <source>
        <dbReference type="EMBL" id="KAG7058234.1"/>
    </source>
</evidence>
<dbReference type="EMBL" id="JAESDN010000001">
    <property type="protein sequence ID" value="KAG7058234.1"/>
    <property type="molecule type" value="Genomic_DNA"/>
</dbReference>
<protein>
    <submittedName>
        <fullName evidence="1">Uncharacterized protein</fullName>
    </submittedName>
</protein>
<proteinExistence type="predicted"/>
<reference evidence="1" key="1">
    <citation type="submission" date="2021-05" db="EMBL/GenBank/DDBJ databases">
        <title>Comparative genomics of three Colletotrichum scovillei strains and genetic complementation revealed genes involved fungal growth and virulence on chili pepper.</title>
        <authorList>
            <person name="Hsieh D.-K."/>
            <person name="Chuang S.-C."/>
            <person name="Chen C.-Y."/>
            <person name="Chao Y.-T."/>
            <person name="Lu M.-Y.J."/>
            <person name="Lee M.-H."/>
            <person name="Shih M.-C."/>
        </authorList>
    </citation>
    <scope>NUCLEOTIDE SEQUENCE</scope>
    <source>
        <strain evidence="1">Coll-153</strain>
    </source>
</reference>
<accession>A0A9P7RHK0</accession>
<keyword evidence="2" id="KW-1185">Reference proteome</keyword>
<name>A0A9P7RHK0_9PEZI</name>
<organism evidence="1 2">
    <name type="scientific">Colletotrichum scovillei</name>
    <dbReference type="NCBI Taxonomy" id="1209932"/>
    <lineage>
        <taxon>Eukaryota</taxon>
        <taxon>Fungi</taxon>
        <taxon>Dikarya</taxon>
        <taxon>Ascomycota</taxon>
        <taxon>Pezizomycotina</taxon>
        <taxon>Sordariomycetes</taxon>
        <taxon>Hypocreomycetidae</taxon>
        <taxon>Glomerellales</taxon>
        <taxon>Glomerellaceae</taxon>
        <taxon>Colletotrichum</taxon>
        <taxon>Colletotrichum acutatum species complex</taxon>
    </lineage>
</organism>